<dbReference type="Pfam" id="PF07922">
    <property type="entry name" value="Glyco_transf_52"/>
    <property type="match status" value="1"/>
</dbReference>
<name>A0A9Q8X3Y0_9GAMM</name>
<proteinExistence type="predicted"/>
<dbReference type="Proteomes" id="UP001056381">
    <property type="component" value="Chromosome"/>
</dbReference>
<dbReference type="AlphaFoldDB" id="A0A9Q8X3Y0"/>
<evidence type="ECO:0000313" key="2">
    <source>
        <dbReference type="Proteomes" id="UP001056381"/>
    </source>
</evidence>
<sequence>MMRALCYIQKKYYKWKIDLIADDLFKGEKKNCEIEIVYPENFSLNTISKKKKYDFLVGCNVDDIKFQLLYKFLHFDKFITFDEGQRNINENDKYYSKIFSFENQKRFYFLNKICGFPLPFGKLLEKSDKHYSFFDPKIFNHPIKSTTFLKKKKITKKITKIFFGVSSNWVFSHREDLLHKPKIIEKKINEAALKINKLCPDIYIPHPREDERIIELLNENITVVNCPNGSEDFVNKLALSNEIEVFTEKSGIVFDLNKKIKISFIKKNTISGKLI</sequence>
<evidence type="ECO:0000313" key="1">
    <source>
        <dbReference type="EMBL" id="URQ62941.1"/>
    </source>
</evidence>
<gene>
    <name evidence="1" type="ORF">M9B40_04255</name>
</gene>
<organism evidence="1 2">
    <name type="scientific">SAR86 cluster bacterium</name>
    <dbReference type="NCBI Taxonomy" id="2030880"/>
    <lineage>
        <taxon>Bacteria</taxon>
        <taxon>Pseudomonadati</taxon>
        <taxon>Pseudomonadota</taxon>
        <taxon>Gammaproteobacteria</taxon>
        <taxon>SAR86 cluster</taxon>
    </lineage>
</organism>
<dbReference type="EMBL" id="CP097966">
    <property type="protein sequence ID" value="URQ62941.1"/>
    <property type="molecule type" value="Genomic_DNA"/>
</dbReference>
<dbReference type="InterPro" id="IPR012477">
    <property type="entry name" value="Glyco_transf_52"/>
</dbReference>
<reference evidence="1" key="1">
    <citation type="submission" date="2022-05" db="EMBL/GenBank/DDBJ databases">
        <title>Single-amplified genomics reveal most streamlined microbe among free-living bacteria.</title>
        <authorList>
            <person name="Roda-Garcia J."/>
            <person name="Haro-Moreno J.M."/>
            <person name="Rodriguez-Valera F."/>
            <person name="Almagro-Moreno S."/>
            <person name="Lopez-Perez M."/>
        </authorList>
    </citation>
    <scope>NUCLEOTIDE SEQUENCE</scope>
    <source>
        <strain evidence="1">TMED112-D2-2</strain>
    </source>
</reference>
<accession>A0A9Q8X3Y0</accession>
<keyword evidence="2" id="KW-1185">Reference proteome</keyword>
<protein>
    <submittedName>
        <fullName evidence="1">Glycosyltransferase family 52</fullName>
    </submittedName>
</protein>